<dbReference type="AlphaFoldDB" id="A0AAV7HZX5"/>
<protein>
    <submittedName>
        <fullName evidence="1">Uncharacterized protein</fullName>
    </submittedName>
</protein>
<organism evidence="1 2">
    <name type="scientific">Cotesia glomerata</name>
    <name type="common">Lepidopteran parasitic wasp</name>
    <name type="synonym">Apanteles glomeratus</name>
    <dbReference type="NCBI Taxonomy" id="32391"/>
    <lineage>
        <taxon>Eukaryota</taxon>
        <taxon>Metazoa</taxon>
        <taxon>Ecdysozoa</taxon>
        <taxon>Arthropoda</taxon>
        <taxon>Hexapoda</taxon>
        <taxon>Insecta</taxon>
        <taxon>Pterygota</taxon>
        <taxon>Neoptera</taxon>
        <taxon>Endopterygota</taxon>
        <taxon>Hymenoptera</taxon>
        <taxon>Apocrita</taxon>
        <taxon>Ichneumonoidea</taxon>
        <taxon>Braconidae</taxon>
        <taxon>Microgastrinae</taxon>
        <taxon>Cotesia</taxon>
    </lineage>
</organism>
<proteinExistence type="predicted"/>
<reference evidence="1 2" key="1">
    <citation type="journal article" date="2021" name="J. Hered.">
        <title>A chromosome-level genome assembly of the parasitoid wasp, Cotesia glomerata (Hymenoptera: Braconidae).</title>
        <authorList>
            <person name="Pinto B.J."/>
            <person name="Weis J.J."/>
            <person name="Gamble T."/>
            <person name="Ode P.J."/>
            <person name="Paul R."/>
            <person name="Zaspel J.M."/>
        </authorList>
    </citation>
    <scope>NUCLEOTIDE SEQUENCE [LARGE SCALE GENOMIC DNA]</scope>
    <source>
        <strain evidence="1">CgM1</strain>
    </source>
</reference>
<name>A0AAV7HZX5_COTGL</name>
<evidence type="ECO:0000313" key="1">
    <source>
        <dbReference type="EMBL" id="KAH0540782.1"/>
    </source>
</evidence>
<keyword evidence="2" id="KW-1185">Reference proteome</keyword>
<dbReference type="EMBL" id="JAHXZJ010002609">
    <property type="protein sequence ID" value="KAH0540782.1"/>
    <property type="molecule type" value="Genomic_DNA"/>
</dbReference>
<gene>
    <name evidence="1" type="ORF">KQX54_019928</name>
</gene>
<sequence length="195" mass="21867">MYPETAFEPLRRSMILTRGVLQEVRTENLELGTQIRVKLAITTVLLYSPASASASASEPYTVKYHHIASQHLHQHTPYQIDPYFAVSVSPDDWIHVVLCSVSLLASCARLVITTQKKKEIREDTTQAIITSIEAWLNTSTLSTGDSSSVVLILRKIQEGIKIFSERTDECAHAINRPTVKESTYSDDTEFAPLLY</sequence>
<dbReference type="Proteomes" id="UP000826195">
    <property type="component" value="Unassembled WGS sequence"/>
</dbReference>
<comment type="caution">
    <text evidence="1">The sequence shown here is derived from an EMBL/GenBank/DDBJ whole genome shotgun (WGS) entry which is preliminary data.</text>
</comment>
<accession>A0AAV7HZX5</accession>
<evidence type="ECO:0000313" key="2">
    <source>
        <dbReference type="Proteomes" id="UP000826195"/>
    </source>
</evidence>